<keyword evidence="1" id="KW-0472">Membrane</keyword>
<dbReference type="Gene3D" id="1.10.287.3510">
    <property type="match status" value="1"/>
</dbReference>
<feature type="transmembrane region" description="Helical" evidence="1">
    <location>
        <begin position="23"/>
        <end position="44"/>
    </location>
</feature>
<keyword evidence="1" id="KW-0812">Transmembrane</keyword>
<geneLocation type="mitochondrion" evidence="2"/>
<gene>
    <name evidence="2" type="primary">nad4L</name>
</gene>
<dbReference type="AlphaFoldDB" id="J7FBP7"/>
<keyword evidence="2" id="KW-0496">Mitochondrion</keyword>
<protein>
    <submittedName>
        <fullName evidence="2">NADH dehydrogenase subunit 4L</fullName>
    </submittedName>
</protein>
<organism evidence="2">
    <name type="scientific">Trichuris discolor</name>
    <dbReference type="NCBI Taxonomy" id="483153"/>
    <lineage>
        <taxon>Eukaryota</taxon>
        <taxon>Metazoa</taxon>
        <taxon>Ecdysozoa</taxon>
        <taxon>Nematoda</taxon>
        <taxon>Enoplea</taxon>
        <taxon>Dorylaimia</taxon>
        <taxon>Trichinellida</taxon>
        <taxon>Trichuridae</taxon>
        <taxon>Trichuris</taxon>
    </lineage>
</organism>
<feature type="transmembrane region" description="Helical" evidence="1">
    <location>
        <begin position="50"/>
        <end position="72"/>
    </location>
</feature>
<evidence type="ECO:0000313" key="2">
    <source>
        <dbReference type="EMBL" id="AFK81038.1"/>
    </source>
</evidence>
<keyword evidence="1" id="KW-1133">Transmembrane helix</keyword>
<reference evidence="2" key="1">
    <citation type="journal article" date="2012" name="Infect. Genet. Evol.">
        <title>Characterization of the complete mitochondrial genomes of two whipworms Trichuris ovis and Trichuris discolor (Nematoda: Trichuridae).</title>
        <authorList>
            <person name="Liu G.H."/>
            <person name="Wang Y."/>
            <person name="Xu M.J."/>
            <person name="Zhou D.H."/>
            <person name="Ye Y.G."/>
            <person name="Li J.Y."/>
            <person name="Song H.Q."/>
            <person name="Lin R.Q."/>
            <person name="Zhu X.Q."/>
        </authorList>
    </citation>
    <scope>NUCLEOTIDE SEQUENCE</scope>
</reference>
<name>J7FBP7_9BILA</name>
<dbReference type="EMBL" id="JQ996231">
    <property type="protein sequence ID" value="AFK81038.1"/>
    <property type="molecule type" value="Genomic_DNA"/>
</dbReference>
<proteinExistence type="predicted"/>
<sequence>MLFFSLGVILFISGVIKMLFKSYHLLTMFIALELISLSLIYMTWSSLWPQTMWFLAMSVIHSILGMLMLLLIMRQMGNDKNFNLV</sequence>
<evidence type="ECO:0000256" key="1">
    <source>
        <dbReference type="SAM" id="Phobius"/>
    </source>
</evidence>
<accession>J7FBP7</accession>